<dbReference type="CDD" id="cd07431">
    <property type="entry name" value="PHP_PolIIIA"/>
    <property type="match status" value="1"/>
</dbReference>
<evidence type="ECO:0000256" key="1">
    <source>
        <dbReference type="ARBA" id="ARBA00004496"/>
    </source>
</evidence>
<evidence type="ECO:0000313" key="9">
    <source>
        <dbReference type="EMBL" id="BBO93233.1"/>
    </source>
</evidence>
<dbReference type="Pfam" id="PF01336">
    <property type="entry name" value="tRNA_anti-codon"/>
    <property type="match status" value="1"/>
</dbReference>
<keyword evidence="5" id="KW-0235">DNA replication</keyword>
<evidence type="ECO:0000259" key="8">
    <source>
        <dbReference type="SMART" id="SM00481"/>
    </source>
</evidence>
<evidence type="ECO:0000256" key="3">
    <source>
        <dbReference type="ARBA" id="ARBA00022679"/>
    </source>
</evidence>
<dbReference type="GO" id="GO:0008408">
    <property type="term" value="F:3'-5' exonuclease activity"/>
    <property type="evidence" value="ECO:0007669"/>
    <property type="project" value="InterPro"/>
</dbReference>
<dbReference type="Gene3D" id="3.20.20.140">
    <property type="entry name" value="Metal-dependent hydrolases"/>
    <property type="match status" value="2"/>
</dbReference>
<reference evidence="9 10" key="1">
    <citation type="submission" date="2019-11" db="EMBL/GenBank/DDBJ databases">
        <title>Comparative genomics of hydrocarbon-degrading Desulfosarcina strains.</title>
        <authorList>
            <person name="Watanabe M."/>
            <person name="Kojima H."/>
            <person name="Fukui M."/>
        </authorList>
    </citation>
    <scope>NUCLEOTIDE SEQUENCE [LARGE SCALE GENOMIC DNA]</scope>
    <source>
        <strain evidence="10">oXyS1</strain>
    </source>
</reference>
<proteinExistence type="predicted"/>
<evidence type="ECO:0000256" key="4">
    <source>
        <dbReference type="ARBA" id="ARBA00022695"/>
    </source>
</evidence>
<dbReference type="RefSeq" id="WP_155313847.1">
    <property type="nucleotide sequence ID" value="NZ_AP021879.1"/>
</dbReference>
<dbReference type="GO" id="GO:0003676">
    <property type="term" value="F:nucleic acid binding"/>
    <property type="evidence" value="ECO:0007669"/>
    <property type="project" value="InterPro"/>
</dbReference>
<dbReference type="GO" id="GO:0005737">
    <property type="term" value="C:cytoplasm"/>
    <property type="evidence" value="ECO:0007669"/>
    <property type="project" value="UniProtKB-SubCell"/>
</dbReference>
<dbReference type="InterPro" id="IPR003141">
    <property type="entry name" value="Pol/His_phosphatase_N"/>
</dbReference>
<protein>
    <recommendedName>
        <fullName evidence="2">DNA-directed DNA polymerase</fullName>
        <ecNumber evidence="2">2.7.7.7</ecNumber>
    </recommendedName>
</protein>
<gene>
    <name evidence="9" type="ORF">DSCOOX_64130</name>
</gene>
<dbReference type="InterPro" id="IPR040982">
    <property type="entry name" value="DNA_pol3_finger"/>
</dbReference>
<feature type="domain" description="Polymerase/histidinol phosphatase N-terminal" evidence="8">
    <location>
        <begin position="2"/>
        <end position="69"/>
    </location>
</feature>
<dbReference type="SMART" id="SM00481">
    <property type="entry name" value="POLIIIAc"/>
    <property type="match status" value="1"/>
</dbReference>
<dbReference type="CDD" id="cd04485">
    <property type="entry name" value="DnaE_OBF"/>
    <property type="match status" value="1"/>
</dbReference>
<name>A0A5K8AKI8_9BACT</name>
<dbReference type="Pfam" id="PF02811">
    <property type="entry name" value="PHP"/>
    <property type="match status" value="1"/>
</dbReference>
<keyword evidence="10" id="KW-1185">Reference proteome</keyword>
<dbReference type="InterPro" id="IPR016195">
    <property type="entry name" value="Pol/histidinol_Pase-like"/>
</dbReference>
<dbReference type="SUPFAM" id="SSF89550">
    <property type="entry name" value="PHP domain-like"/>
    <property type="match status" value="1"/>
</dbReference>
<dbReference type="GO" id="GO:0003887">
    <property type="term" value="F:DNA-directed DNA polymerase activity"/>
    <property type="evidence" value="ECO:0007669"/>
    <property type="project" value="UniProtKB-KW"/>
</dbReference>
<dbReference type="InterPro" id="IPR004013">
    <property type="entry name" value="PHP_dom"/>
</dbReference>
<evidence type="ECO:0000256" key="6">
    <source>
        <dbReference type="ARBA" id="ARBA00022932"/>
    </source>
</evidence>
<dbReference type="AlphaFoldDB" id="A0A5K8AKI8"/>
<evidence type="ECO:0000256" key="5">
    <source>
        <dbReference type="ARBA" id="ARBA00022705"/>
    </source>
</evidence>
<organism evidence="9 10">
    <name type="scientific">Desulfosarcina ovata subsp. ovata</name>
    <dbReference type="NCBI Taxonomy" id="2752305"/>
    <lineage>
        <taxon>Bacteria</taxon>
        <taxon>Pseudomonadati</taxon>
        <taxon>Thermodesulfobacteriota</taxon>
        <taxon>Desulfobacteria</taxon>
        <taxon>Desulfobacterales</taxon>
        <taxon>Desulfosarcinaceae</taxon>
        <taxon>Desulfosarcina</taxon>
    </lineage>
</organism>
<comment type="catalytic activity">
    <reaction evidence="7">
        <text>DNA(n) + a 2'-deoxyribonucleoside 5'-triphosphate = DNA(n+1) + diphosphate</text>
        <dbReference type="Rhea" id="RHEA:22508"/>
        <dbReference type="Rhea" id="RHEA-COMP:17339"/>
        <dbReference type="Rhea" id="RHEA-COMP:17340"/>
        <dbReference type="ChEBI" id="CHEBI:33019"/>
        <dbReference type="ChEBI" id="CHEBI:61560"/>
        <dbReference type="ChEBI" id="CHEBI:173112"/>
        <dbReference type="EC" id="2.7.7.7"/>
    </reaction>
</comment>
<evidence type="ECO:0000256" key="2">
    <source>
        <dbReference type="ARBA" id="ARBA00012417"/>
    </source>
</evidence>
<dbReference type="EMBL" id="AP021879">
    <property type="protein sequence ID" value="BBO93233.1"/>
    <property type="molecule type" value="Genomic_DNA"/>
</dbReference>
<keyword evidence="6 9" id="KW-0239">DNA-directed DNA polymerase</keyword>
<dbReference type="InterPro" id="IPR029460">
    <property type="entry name" value="DNAPol_HHH"/>
</dbReference>
<dbReference type="Gene3D" id="1.10.150.870">
    <property type="match status" value="1"/>
</dbReference>
<accession>A0A5K8AKI8</accession>
<comment type="subcellular location">
    <subcellularLocation>
        <location evidence="1">Cytoplasm</location>
    </subcellularLocation>
</comment>
<dbReference type="NCBIfam" id="TIGR00594">
    <property type="entry name" value="polc"/>
    <property type="match status" value="1"/>
</dbReference>
<dbReference type="Proteomes" id="UP000422108">
    <property type="component" value="Chromosome"/>
</dbReference>
<dbReference type="Pfam" id="PF07733">
    <property type="entry name" value="DNA_pol3_alpha"/>
    <property type="match status" value="1"/>
</dbReference>
<sequence length="1014" mass="113118">MIPLTLRSNYSLMWGTASVQQLCRHAHRLGYDRLALTDTDNLYGLWPFLTACRREGITPIVGAEITDPKSGRRAVCLVADATGYRHLCQLLTQRHLQPDFDLATGLPALAAGMMVLTSNVDLLKHWHAAGVRVVAAMPRSPLPAGHPLRQTAQALGCPLVATPGAFFLHPQDHALHRLLRAIDNNTSLERLNSRDMAPADAWLAGPEDYVRRFAICPEAIANTFVVAEQITFSGPAFGTVMPPWSDRRGRSPEVALREVAYAGARRRYGRDLSEPVVERLEHELGIIQAMNFCSYFLLVRDIVKHSPRTCGRGSGAASLVAYCLGITNVCPVKHNLYFGRFLNPGRQDPPDIDVDFAWDERDALIQGVLDRFGPRAAMVSSHILFQPRMAVRETAKVFGLTDSEIGKVTKRLPGFWRLTSAKADLLADLKQRPEAKALDFVHPWSRILSLAQRLIGIPRYLSVHPGGIVITPDPIDHYVPVQRAAKGVPIVQWEKDAVEDAGLVKIDLLGNRSLGVIRDAIHNVHANGRILEEDRWEPEDDADTQETLAQGHTMGCFYIESPAMRLLQQKAAVGDFEHLVIHSSIIRPAANECIQEYLRRLHGDPWSPIHPLLNDVLEETFGIMVYQEDVSRTAMALAGFSDAEADGLRKVMSKKDRLHRLADYRERFVAGARANGVADDRIEAVWSMMMSFSGYSFCKPHSASYARVSFQAVYLKAHFPAEFMAAVISNQGGFYSTFAYVSEARRLGVTIMPPDVQRSPIRWRGQDSRIRVGLMAVRGLTADTMDRIVVQREKGPFGNLNTFLDRVRPTVDEVRALIHCGALDSLAPGLSRGQLLWQLACRQTDSKTHSDLPTLFDSRPDTLAPPELPPDDELVRLRREFKVLVFLCECHPMVLFASAIDNARTVKAAQLPHYLGRRVRFAGWLITGKVVRTKKGDPMEFLTFEDETGIVETTFFPNAYDRFCHLIDHNRPYLLEGVVEQNWGAVTLTVGRVEALSSHEQALGDSRLPEIIDG</sequence>
<dbReference type="Pfam" id="PF17657">
    <property type="entry name" value="DNA_pol3_finger"/>
    <property type="match status" value="1"/>
</dbReference>
<dbReference type="Pfam" id="PF14579">
    <property type="entry name" value="HHH_6"/>
    <property type="match status" value="1"/>
</dbReference>
<dbReference type="InterPro" id="IPR011708">
    <property type="entry name" value="DNA_pol3_alpha_NTPase_dom"/>
</dbReference>
<dbReference type="GO" id="GO:0006260">
    <property type="term" value="P:DNA replication"/>
    <property type="evidence" value="ECO:0007669"/>
    <property type="project" value="UniProtKB-KW"/>
</dbReference>
<evidence type="ECO:0000256" key="7">
    <source>
        <dbReference type="ARBA" id="ARBA00049244"/>
    </source>
</evidence>
<evidence type="ECO:0000313" key="10">
    <source>
        <dbReference type="Proteomes" id="UP000422108"/>
    </source>
</evidence>
<dbReference type="EC" id="2.7.7.7" evidence="2"/>
<keyword evidence="4" id="KW-0548">Nucleotidyltransferase</keyword>
<dbReference type="InterPro" id="IPR004365">
    <property type="entry name" value="NA-bd_OB_tRNA"/>
</dbReference>
<dbReference type="PANTHER" id="PTHR32294">
    <property type="entry name" value="DNA POLYMERASE III SUBUNIT ALPHA"/>
    <property type="match status" value="1"/>
</dbReference>
<keyword evidence="3" id="KW-0808">Transferase</keyword>
<dbReference type="InterPro" id="IPR004805">
    <property type="entry name" value="DnaE2/DnaE/PolC"/>
</dbReference>